<keyword evidence="13" id="KW-1015">Disulfide bond</keyword>
<dbReference type="GO" id="GO:0007339">
    <property type="term" value="P:binding of sperm to zona pellucida"/>
    <property type="evidence" value="ECO:0007669"/>
    <property type="project" value="TreeGrafter"/>
</dbReference>
<evidence type="ECO:0000256" key="16">
    <source>
        <dbReference type="SAM" id="MobiDB-lite"/>
    </source>
</evidence>
<protein>
    <recommendedName>
        <fullName evidence="4">Zona pellucida sperm-binding protein 3</fullName>
    </recommendedName>
    <alternativeName>
        <fullName evidence="15">Zona pellucida glycoprotein 3</fullName>
    </alternativeName>
</protein>
<dbReference type="Pfam" id="PF00100">
    <property type="entry name" value="Zona_pellucida"/>
    <property type="match status" value="1"/>
</dbReference>
<accession>A0A9Q1EQB5</accession>
<dbReference type="PROSITE" id="PS51034">
    <property type="entry name" value="ZP_2"/>
    <property type="match status" value="1"/>
</dbReference>
<dbReference type="EMBL" id="JAINUF010000014">
    <property type="protein sequence ID" value="KAJ8342964.1"/>
    <property type="molecule type" value="Genomic_DNA"/>
</dbReference>
<evidence type="ECO:0000256" key="2">
    <source>
        <dbReference type="ARBA" id="ARBA00004498"/>
    </source>
</evidence>
<evidence type="ECO:0000256" key="11">
    <source>
        <dbReference type="ARBA" id="ARBA00022989"/>
    </source>
</evidence>
<keyword evidence="10 17" id="KW-0732">Signal</keyword>
<dbReference type="InterPro" id="IPR001507">
    <property type="entry name" value="ZP_dom"/>
</dbReference>
<proteinExistence type="inferred from homology"/>
<dbReference type="FunFam" id="2.60.40.3210:FF:000001">
    <property type="entry name" value="Zona pellucida sperm-binding protein 3"/>
    <property type="match status" value="1"/>
</dbReference>
<dbReference type="GO" id="GO:0031012">
    <property type="term" value="C:extracellular matrix"/>
    <property type="evidence" value="ECO:0007669"/>
    <property type="project" value="TreeGrafter"/>
</dbReference>
<feature type="chain" id="PRO_5040233136" description="Zona pellucida sperm-binding protein 3" evidence="17">
    <location>
        <begin position="29"/>
        <end position="752"/>
    </location>
</feature>
<keyword evidence="8" id="KW-0165">Cleavage on pair of basic residues</keyword>
<dbReference type="GO" id="GO:0032190">
    <property type="term" value="F:acrosin binding"/>
    <property type="evidence" value="ECO:0007669"/>
    <property type="project" value="TreeGrafter"/>
</dbReference>
<dbReference type="InterPro" id="IPR048290">
    <property type="entry name" value="ZP_chr"/>
</dbReference>
<evidence type="ECO:0000256" key="1">
    <source>
        <dbReference type="ARBA" id="ARBA00004251"/>
    </source>
</evidence>
<comment type="similarity">
    <text evidence="3">Belongs to the ZP domain family. ZPC subfamily.</text>
</comment>
<evidence type="ECO:0000256" key="6">
    <source>
        <dbReference type="ARBA" id="ARBA00022525"/>
    </source>
</evidence>
<feature type="domain" description="ZP" evidence="18">
    <location>
        <begin position="73"/>
        <end position="334"/>
    </location>
</feature>
<keyword evidence="7" id="KW-0272">Extracellular matrix</keyword>
<evidence type="ECO:0000256" key="13">
    <source>
        <dbReference type="ARBA" id="ARBA00023157"/>
    </source>
</evidence>
<evidence type="ECO:0000256" key="17">
    <source>
        <dbReference type="SAM" id="SignalP"/>
    </source>
</evidence>
<evidence type="ECO:0000256" key="4">
    <source>
        <dbReference type="ARBA" id="ARBA00017980"/>
    </source>
</evidence>
<dbReference type="Pfam" id="PF23344">
    <property type="entry name" value="ZP-N"/>
    <property type="match status" value="1"/>
</dbReference>
<dbReference type="Gene3D" id="2.60.40.4100">
    <property type="entry name" value="Zona pellucida, ZP-C domain"/>
    <property type="match status" value="1"/>
</dbReference>
<dbReference type="GO" id="GO:0035803">
    <property type="term" value="P:egg coat formation"/>
    <property type="evidence" value="ECO:0007669"/>
    <property type="project" value="TreeGrafter"/>
</dbReference>
<keyword evidence="6" id="KW-0964">Secreted</keyword>
<feature type="signal peptide" evidence="17">
    <location>
        <begin position="1"/>
        <end position="28"/>
    </location>
</feature>
<sequence>MGLAKKAPWLIVDLRLLLTFLFLESCNALPPYRHGYGVQQEPQVRRPRVERSSVAPKTLRSKLYSHTESITVQCHDAWMEIVVKADLYNTGVLIDGNDLRLGEDDMPSCRARQSASAEYTIVAALSDCGMKPLITNDTLIYANLLMYSPVPSTNGIIRMEGAVIPVECHYRRRYGVSSGVLKPTWIPFASTQSAGDALCFSLRLMNSDWLSEKTSNVYFLGDTIYIEASVTLDYHMPLRMFVDSCVATVFPDEKSVPRYSFIENNGCLTDAWRTGSNSHLLRAQDDKLQIHLEAFRFRQEARSALYITCHLKAVLVMHNTDSNNRACSFNKGSWRSVDGNDWICNNCETPNISEQPIPSGHHGKHEFEKKLLLPPLNVFHGDVVPRSKQTTNRPVEVKALLTSDDEAAQEGRPMTSTSEDGINPVDYPGGHTGSWPVEIIDMDGKRELERETTTGPRSLPAKEENAPMDPLNKEDGSHSGDPLAKEEAGAVMDEEEAGAVIDEEEAGAVIDEEEAGAVIDEEEAGAVMDEEEAGAVIDEEEAGAVIDEEEAGAVIDEEEAGAVIDEEEAGAVIDEEEAGAVIDEEEAGAVIDEEEAGAVIDEEEAGAVIDEEKAGAVIDEEEAGAVIDEEEGSGIMVYVDMKEWEDETTLSPAIHPGMDIGNPEAFSSEPTGSEVPPSMDANATVVPSHEESKTTVPNSENKFSPAVHTSEEDATPAVPPDQQTMSTTLPLSWEEDLRATALPDEGDTSLIQ</sequence>
<dbReference type="Proteomes" id="UP001152622">
    <property type="component" value="Chromosome 14"/>
</dbReference>
<dbReference type="SMART" id="SM00241">
    <property type="entry name" value="ZP"/>
    <property type="match status" value="1"/>
</dbReference>
<dbReference type="Gene3D" id="2.60.40.3210">
    <property type="entry name" value="Zona pellucida, ZP-N domain"/>
    <property type="match status" value="1"/>
</dbReference>
<organism evidence="19 20">
    <name type="scientific">Synaphobranchus kaupii</name>
    <name type="common">Kaup's arrowtooth eel</name>
    <dbReference type="NCBI Taxonomy" id="118154"/>
    <lineage>
        <taxon>Eukaryota</taxon>
        <taxon>Metazoa</taxon>
        <taxon>Chordata</taxon>
        <taxon>Craniata</taxon>
        <taxon>Vertebrata</taxon>
        <taxon>Euteleostomi</taxon>
        <taxon>Actinopterygii</taxon>
        <taxon>Neopterygii</taxon>
        <taxon>Teleostei</taxon>
        <taxon>Anguilliformes</taxon>
        <taxon>Synaphobranchidae</taxon>
        <taxon>Synaphobranchus</taxon>
    </lineage>
</organism>
<dbReference type="GO" id="GO:2000344">
    <property type="term" value="P:positive regulation of acrosome reaction"/>
    <property type="evidence" value="ECO:0007669"/>
    <property type="project" value="TreeGrafter"/>
</dbReference>
<gene>
    <name evidence="19" type="ORF">SKAU_G00328920</name>
</gene>
<dbReference type="InterPro" id="IPR042235">
    <property type="entry name" value="ZP-C_dom"/>
</dbReference>
<evidence type="ECO:0000256" key="7">
    <source>
        <dbReference type="ARBA" id="ARBA00022530"/>
    </source>
</evidence>
<name>A0A9Q1EQB5_SYNKA</name>
<keyword evidence="14" id="KW-0325">Glycoprotein</keyword>
<feature type="region of interest" description="Disordered" evidence="16">
    <location>
        <begin position="400"/>
        <end position="485"/>
    </location>
</feature>
<comment type="caution">
    <text evidence="19">The sequence shown here is derived from an EMBL/GenBank/DDBJ whole genome shotgun (WGS) entry which is preliminary data.</text>
</comment>
<dbReference type="FunFam" id="2.60.40.4100:FF:000002">
    <property type="entry name" value="Zona pellucida sperm-binding protein 3"/>
    <property type="match status" value="1"/>
</dbReference>
<dbReference type="PRINTS" id="PR00023">
    <property type="entry name" value="ZPELLUCIDA"/>
</dbReference>
<comment type="subcellular location">
    <subcellularLocation>
        <location evidence="1">Cell membrane</location>
        <topology evidence="1">Single-pass type I membrane protein</topology>
    </subcellularLocation>
    <subcellularLocation>
        <location evidence="2">Secreted</location>
        <location evidence="2">Extracellular space</location>
        <location evidence="2">Extracellular matrix</location>
    </subcellularLocation>
</comment>
<feature type="compositionally biased region" description="Basic and acidic residues" evidence="16">
    <location>
        <begin position="442"/>
        <end position="452"/>
    </location>
</feature>
<evidence type="ECO:0000256" key="15">
    <source>
        <dbReference type="ARBA" id="ARBA00030824"/>
    </source>
</evidence>
<keyword evidence="20" id="KW-1185">Reference proteome</keyword>
<dbReference type="PANTHER" id="PTHR11576">
    <property type="entry name" value="ZONA PELLUCIDA SPERM-BINDING PROTEIN 3"/>
    <property type="match status" value="1"/>
</dbReference>
<evidence type="ECO:0000256" key="8">
    <source>
        <dbReference type="ARBA" id="ARBA00022685"/>
    </source>
</evidence>
<feature type="compositionally biased region" description="Basic and acidic residues" evidence="16">
    <location>
        <begin position="460"/>
        <end position="485"/>
    </location>
</feature>
<evidence type="ECO:0000256" key="3">
    <source>
        <dbReference type="ARBA" id="ARBA00006735"/>
    </source>
</evidence>
<evidence type="ECO:0000256" key="12">
    <source>
        <dbReference type="ARBA" id="ARBA00023136"/>
    </source>
</evidence>
<feature type="compositionally biased region" description="Polar residues" evidence="16">
    <location>
        <begin position="721"/>
        <end position="730"/>
    </location>
</feature>
<dbReference type="PANTHER" id="PTHR11576:SF2">
    <property type="entry name" value="ZONA PELLUCIDA SPERM-BINDING PROTEIN 3"/>
    <property type="match status" value="1"/>
</dbReference>
<keyword evidence="9" id="KW-0812">Transmembrane</keyword>
<evidence type="ECO:0000259" key="18">
    <source>
        <dbReference type="PROSITE" id="PS51034"/>
    </source>
</evidence>
<dbReference type="InterPro" id="IPR055355">
    <property type="entry name" value="ZP-C"/>
</dbReference>
<evidence type="ECO:0000256" key="14">
    <source>
        <dbReference type="ARBA" id="ARBA00023180"/>
    </source>
</evidence>
<keyword evidence="12" id="KW-0472">Membrane</keyword>
<reference evidence="19" key="1">
    <citation type="journal article" date="2023" name="Science">
        <title>Genome structures resolve the early diversification of teleost fishes.</title>
        <authorList>
            <person name="Parey E."/>
            <person name="Louis A."/>
            <person name="Montfort J."/>
            <person name="Bouchez O."/>
            <person name="Roques C."/>
            <person name="Iampietro C."/>
            <person name="Lluch J."/>
            <person name="Castinel A."/>
            <person name="Donnadieu C."/>
            <person name="Desvignes T."/>
            <person name="Floi Bucao C."/>
            <person name="Jouanno E."/>
            <person name="Wen M."/>
            <person name="Mejri S."/>
            <person name="Dirks R."/>
            <person name="Jansen H."/>
            <person name="Henkel C."/>
            <person name="Chen W.J."/>
            <person name="Zahm M."/>
            <person name="Cabau C."/>
            <person name="Klopp C."/>
            <person name="Thompson A.W."/>
            <person name="Robinson-Rechavi M."/>
            <person name="Braasch I."/>
            <person name="Lecointre G."/>
            <person name="Bobe J."/>
            <person name="Postlethwait J.H."/>
            <person name="Berthelot C."/>
            <person name="Roest Crollius H."/>
            <person name="Guiguen Y."/>
        </authorList>
    </citation>
    <scope>NUCLEOTIDE SEQUENCE</scope>
    <source>
        <strain evidence="19">WJC10195</strain>
    </source>
</reference>
<keyword evidence="11" id="KW-1133">Transmembrane helix</keyword>
<dbReference type="OrthoDB" id="8880842at2759"/>
<dbReference type="InterPro" id="IPR055356">
    <property type="entry name" value="ZP-N"/>
</dbReference>
<dbReference type="AlphaFoldDB" id="A0A9Q1EQB5"/>
<keyword evidence="5" id="KW-1003">Cell membrane</keyword>
<feature type="region of interest" description="Disordered" evidence="16">
    <location>
        <begin position="657"/>
        <end position="752"/>
    </location>
</feature>
<evidence type="ECO:0000256" key="9">
    <source>
        <dbReference type="ARBA" id="ARBA00022692"/>
    </source>
</evidence>
<dbReference type="GO" id="GO:0005886">
    <property type="term" value="C:plasma membrane"/>
    <property type="evidence" value="ECO:0007669"/>
    <property type="project" value="UniProtKB-SubCell"/>
</dbReference>
<evidence type="ECO:0000313" key="20">
    <source>
        <dbReference type="Proteomes" id="UP001152622"/>
    </source>
</evidence>
<evidence type="ECO:0000256" key="10">
    <source>
        <dbReference type="ARBA" id="ARBA00022729"/>
    </source>
</evidence>
<evidence type="ECO:0000313" key="19">
    <source>
        <dbReference type="EMBL" id="KAJ8342964.1"/>
    </source>
</evidence>
<evidence type="ECO:0000256" key="5">
    <source>
        <dbReference type="ARBA" id="ARBA00022475"/>
    </source>
</evidence>